<dbReference type="EMBL" id="JACGWO010000042">
    <property type="protein sequence ID" value="KAK4412011.1"/>
    <property type="molecule type" value="Genomic_DNA"/>
</dbReference>
<accession>A0AAE2C7M2</accession>
<sequence>MTRLIDSLHGLDTASPRVAVASDSGIEPSPLYWNKSAAFDDYSLFFPHVVICYAFPAPRTRYPSIEWEVSRHSDSTAISDIGADGKDEHYDCIPSLPGWHRARSMPTPSDLQPP</sequence>
<dbReference type="AlphaFoldDB" id="A0AAE2C7M2"/>
<comment type="caution">
    <text evidence="1">The sequence shown here is derived from an EMBL/GenBank/DDBJ whole genome shotgun (WGS) entry which is preliminary data.</text>
</comment>
<protein>
    <submittedName>
        <fullName evidence="1">Uncharacterized protein</fullName>
    </submittedName>
</protein>
<evidence type="ECO:0000313" key="2">
    <source>
        <dbReference type="Proteomes" id="UP001293254"/>
    </source>
</evidence>
<organism evidence="1 2">
    <name type="scientific">Sesamum alatum</name>
    <dbReference type="NCBI Taxonomy" id="300844"/>
    <lineage>
        <taxon>Eukaryota</taxon>
        <taxon>Viridiplantae</taxon>
        <taxon>Streptophyta</taxon>
        <taxon>Embryophyta</taxon>
        <taxon>Tracheophyta</taxon>
        <taxon>Spermatophyta</taxon>
        <taxon>Magnoliopsida</taxon>
        <taxon>eudicotyledons</taxon>
        <taxon>Gunneridae</taxon>
        <taxon>Pentapetalae</taxon>
        <taxon>asterids</taxon>
        <taxon>lamiids</taxon>
        <taxon>Lamiales</taxon>
        <taxon>Pedaliaceae</taxon>
        <taxon>Sesamum</taxon>
    </lineage>
</organism>
<proteinExistence type="predicted"/>
<dbReference type="Proteomes" id="UP001293254">
    <property type="component" value="Unassembled WGS sequence"/>
</dbReference>
<reference evidence="1" key="2">
    <citation type="journal article" date="2024" name="Plant">
        <title>Genomic evolution and insights into agronomic trait innovations of Sesamum species.</title>
        <authorList>
            <person name="Miao H."/>
            <person name="Wang L."/>
            <person name="Qu L."/>
            <person name="Liu H."/>
            <person name="Sun Y."/>
            <person name="Le M."/>
            <person name="Wang Q."/>
            <person name="Wei S."/>
            <person name="Zheng Y."/>
            <person name="Lin W."/>
            <person name="Duan Y."/>
            <person name="Cao H."/>
            <person name="Xiong S."/>
            <person name="Wang X."/>
            <person name="Wei L."/>
            <person name="Li C."/>
            <person name="Ma Q."/>
            <person name="Ju M."/>
            <person name="Zhao R."/>
            <person name="Li G."/>
            <person name="Mu C."/>
            <person name="Tian Q."/>
            <person name="Mei H."/>
            <person name="Zhang T."/>
            <person name="Gao T."/>
            <person name="Zhang H."/>
        </authorList>
    </citation>
    <scope>NUCLEOTIDE SEQUENCE</scope>
    <source>
        <strain evidence="1">3651</strain>
    </source>
</reference>
<evidence type="ECO:0000313" key="1">
    <source>
        <dbReference type="EMBL" id="KAK4412011.1"/>
    </source>
</evidence>
<keyword evidence="2" id="KW-1185">Reference proteome</keyword>
<gene>
    <name evidence="1" type="ORF">Salat_2995700</name>
</gene>
<reference evidence="1" key="1">
    <citation type="submission" date="2020-06" db="EMBL/GenBank/DDBJ databases">
        <authorList>
            <person name="Li T."/>
            <person name="Hu X."/>
            <person name="Zhang T."/>
            <person name="Song X."/>
            <person name="Zhang H."/>
            <person name="Dai N."/>
            <person name="Sheng W."/>
            <person name="Hou X."/>
            <person name="Wei L."/>
        </authorList>
    </citation>
    <scope>NUCLEOTIDE SEQUENCE</scope>
    <source>
        <strain evidence="1">3651</strain>
        <tissue evidence="1">Leaf</tissue>
    </source>
</reference>
<name>A0AAE2C7M2_9LAMI</name>